<organism evidence="2 3">
    <name type="scientific">Sphingomonas hankyongi</name>
    <dbReference type="NCBI Taxonomy" id="2908209"/>
    <lineage>
        <taxon>Bacteria</taxon>
        <taxon>Pseudomonadati</taxon>
        <taxon>Pseudomonadota</taxon>
        <taxon>Alphaproteobacteria</taxon>
        <taxon>Sphingomonadales</taxon>
        <taxon>Sphingomonadaceae</taxon>
        <taxon>Sphingomonas</taxon>
    </lineage>
</organism>
<name>A0ABT0S4M1_9SPHN</name>
<evidence type="ECO:0000313" key="2">
    <source>
        <dbReference type="EMBL" id="MCL6730817.1"/>
    </source>
</evidence>
<keyword evidence="1" id="KW-0472">Membrane</keyword>
<dbReference type="RefSeq" id="WP_249832315.1">
    <property type="nucleotide sequence ID" value="NZ_JAMGBE010000004.1"/>
</dbReference>
<dbReference type="EMBL" id="JAMGBE010000004">
    <property type="protein sequence ID" value="MCL6730817.1"/>
    <property type="molecule type" value="Genomic_DNA"/>
</dbReference>
<accession>A0ABT0S4M1</accession>
<proteinExistence type="predicted"/>
<feature type="transmembrane region" description="Helical" evidence="1">
    <location>
        <begin position="47"/>
        <end position="75"/>
    </location>
</feature>
<protein>
    <submittedName>
        <fullName evidence="2">DUF4231 domain-containing protein</fullName>
    </submittedName>
</protein>
<sequence length="94" mass="10221">MPQIDPIPSPRISTMHRFWRIFRLLALLSIVIAAIAVFIVARGDSTIHVHMLIATALGIGLTVLLGTGLMTLVFLSSSSGHDEQATPRSENEND</sequence>
<evidence type="ECO:0000313" key="3">
    <source>
        <dbReference type="Proteomes" id="UP001165342"/>
    </source>
</evidence>
<keyword evidence="1" id="KW-0812">Transmembrane</keyword>
<feature type="transmembrane region" description="Helical" evidence="1">
    <location>
        <begin position="21"/>
        <end position="41"/>
    </location>
</feature>
<gene>
    <name evidence="2" type="ORF">LZ538_12275</name>
</gene>
<reference evidence="2" key="1">
    <citation type="submission" date="2022-05" db="EMBL/GenBank/DDBJ databases">
        <authorList>
            <person name="Jo J.-H."/>
            <person name="Im W.-T."/>
        </authorList>
    </citation>
    <scope>NUCLEOTIDE SEQUENCE</scope>
    <source>
        <strain evidence="2">SE220</strain>
    </source>
</reference>
<dbReference type="Proteomes" id="UP001165342">
    <property type="component" value="Unassembled WGS sequence"/>
</dbReference>
<keyword evidence="1" id="KW-1133">Transmembrane helix</keyword>
<comment type="caution">
    <text evidence="2">The sequence shown here is derived from an EMBL/GenBank/DDBJ whole genome shotgun (WGS) entry which is preliminary data.</text>
</comment>
<evidence type="ECO:0000256" key="1">
    <source>
        <dbReference type="SAM" id="Phobius"/>
    </source>
</evidence>
<keyword evidence="3" id="KW-1185">Reference proteome</keyword>